<organism evidence="2 3">
    <name type="scientific">Stegodyphus mimosarum</name>
    <name type="common">African social velvet spider</name>
    <dbReference type="NCBI Taxonomy" id="407821"/>
    <lineage>
        <taxon>Eukaryota</taxon>
        <taxon>Metazoa</taxon>
        <taxon>Ecdysozoa</taxon>
        <taxon>Arthropoda</taxon>
        <taxon>Chelicerata</taxon>
        <taxon>Arachnida</taxon>
        <taxon>Araneae</taxon>
        <taxon>Araneomorphae</taxon>
        <taxon>Entelegynae</taxon>
        <taxon>Eresoidea</taxon>
        <taxon>Eresidae</taxon>
        <taxon>Stegodyphus</taxon>
    </lineage>
</organism>
<dbReference type="Proteomes" id="UP000054359">
    <property type="component" value="Unassembled WGS sequence"/>
</dbReference>
<evidence type="ECO:0000313" key="2">
    <source>
        <dbReference type="EMBL" id="KFM57342.1"/>
    </source>
</evidence>
<sequence>MNISDINVIKSIFAAEDNIVGKPTKSSSSPLLKKRNTIIPFSGSGHKLGSSGNAPKSLPFLIRKDSLSNSDVQTIGCCQNNYNAPCLGTSETSDSTKVQENKEYPT</sequence>
<dbReference type="EMBL" id="KK112313">
    <property type="protein sequence ID" value="KFM57342.1"/>
    <property type="molecule type" value="Genomic_DNA"/>
</dbReference>
<evidence type="ECO:0000313" key="3">
    <source>
        <dbReference type="Proteomes" id="UP000054359"/>
    </source>
</evidence>
<proteinExistence type="predicted"/>
<reference evidence="2 3" key="1">
    <citation type="submission" date="2013-11" db="EMBL/GenBank/DDBJ databases">
        <title>Genome sequencing of Stegodyphus mimosarum.</title>
        <authorList>
            <person name="Bechsgaard J."/>
        </authorList>
    </citation>
    <scope>NUCLEOTIDE SEQUENCE [LARGE SCALE GENOMIC DNA]</scope>
</reference>
<feature type="compositionally biased region" description="Basic and acidic residues" evidence="1">
    <location>
        <begin position="97"/>
        <end position="106"/>
    </location>
</feature>
<gene>
    <name evidence="2" type="ORF">X975_02832</name>
</gene>
<protein>
    <submittedName>
        <fullName evidence="2">Uncharacterized protein</fullName>
    </submittedName>
</protein>
<feature type="region of interest" description="Disordered" evidence="1">
    <location>
        <begin position="87"/>
        <end position="106"/>
    </location>
</feature>
<evidence type="ECO:0000256" key="1">
    <source>
        <dbReference type="SAM" id="MobiDB-lite"/>
    </source>
</evidence>
<keyword evidence="3" id="KW-1185">Reference proteome</keyword>
<feature type="compositionally biased region" description="Polar residues" evidence="1">
    <location>
        <begin position="87"/>
        <end position="96"/>
    </location>
</feature>
<name>A0A087SWV3_STEMI</name>
<dbReference type="AlphaFoldDB" id="A0A087SWV3"/>
<accession>A0A087SWV3</accession>
<feature type="non-terminal residue" evidence="2">
    <location>
        <position position="106"/>
    </location>
</feature>